<dbReference type="KEGG" id="lvi:G7068_13580"/>
<accession>A0A6G7XHM9</accession>
<dbReference type="AlphaFoldDB" id="A0A6G7XHM9"/>
<dbReference type="SUPFAM" id="SSF47413">
    <property type="entry name" value="lambda repressor-like DNA-binding domains"/>
    <property type="match status" value="1"/>
</dbReference>
<reference evidence="2 3" key="1">
    <citation type="submission" date="2020-03" db="EMBL/GenBank/DDBJ databases">
        <title>Leucobacter sp. nov., isolated from beetles.</title>
        <authorList>
            <person name="Hyun D.-W."/>
            <person name="Bae J.-W."/>
        </authorList>
    </citation>
    <scope>NUCLEOTIDE SEQUENCE [LARGE SCALE GENOMIC DNA]</scope>
    <source>
        <strain evidence="2 3">HDW9C</strain>
    </source>
</reference>
<name>A0A6G7XHM9_9MICO</name>
<dbReference type="InterPro" id="IPR001387">
    <property type="entry name" value="Cro/C1-type_HTH"/>
</dbReference>
<dbReference type="CDD" id="cd00093">
    <property type="entry name" value="HTH_XRE"/>
    <property type="match status" value="1"/>
</dbReference>
<sequence length="67" mass="7041">MGAAVDKIRALLEIPKGVLAERVDIDPGYLTKLLNGSRQPSPPVLRRIASALGVSVESISYPNGAAK</sequence>
<dbReference type="RefSeq" id="WP_166292450.1">
    <property type="nucleotide sequence ID" value="NZ_CP049863.1"/>
</dbReference>
<feature type="domain" description="HTH cro/C1-type" evidence="1">
    <location>
        <begin position="19"/>
        <end position="59"/>
    </location>
</feature>
<dbReference type="EMBL" id="CP049863">
    <property type="protein sequence ID" value="QIK64110.1"/>
    <property type="molecule type" value="Genomic_DNA"/>
</dbReference>
<keyword evidence="3" id="KW-1185">Reference proteome</keyword>
<evidence type="ECO:0000259" key="1">
    <source>
        <dbReference type="PROSITE" id="PS50943"/>
    </source>
</evidence>
<evidence type="ECO:0000313" key="3">
    <source>
        <dbReference type="Proteomes" id="UP000502677"/>
    </source>
</evidence>
<dbReference type="Pfam" id="PF01381">
    <property type="entry name" value="HTH_3"/>
    <property type="match status" value="1"/>
</dbReference>
<dbReference type="PROSITE" id="PS50943">
    <property type="entry name" value="HTH_CROC1"/>
    <property type="match status" value="1"/>
</dbReference>
<protein>
    <submittedName>
        <fullName evidence="2">Helix-turn-helix transcriptional regulator</fullName>
    </submittedName>
</protein>
<proteinExistence type="predicted"/>
<dbReference type="Gene3D" id="1.10.260.40">
    <property type="entry name" value="lambda repressor-like DNA-binding domains"/>
    <property type="match status" value="1"/>
</dbReference>
<dbReference type="Proteomes" id="UP000502677">
    <property type="component" value="Chromosome"/>
</dbReference>
<evidence type="ECO:0000313" key="2">
    <source>
        <dbReference type="EMBL" id="QIK64110.1"/>
    </source>
</evidence>
<dbReference type="GO" id="GO:0003677">
    <property type="term" value="F:DNA binding"/>
    <property type="evidence" value="ECO:0007669"/>
    <property type="project" value="InterPro"/>
</dbReference>
<gene>
    <name evidence="2" type="ORF">G7068_13580</name>
</gene>
<dbReference type="SMART" id="SM00530">
    <property type="entry name" value="HTH_XRE"/>
    <property type="match status" value="1"/>
</dbReference>
<dbReference type="InterPro" id="IPR010982">
    <property type="entry name" value="Lambda_DNA-bd_dom_sf"/>
</dbReference>
<organism evidence="2 3">
    <name type="scientific">Leucobacter viscericola</name>
    <dbReference type="NCBI Taxonomy" id="2714935"/>
    <lineage>
        <taxon>Bacteria</taxon>
        <taxon>Bacillati</taxon>
        <taxon>Actinomycetota</taxon>
        <taxon>Actinomycetes</taxon>
        <taxon>Micrococcales</taxon>
        <taxon>Microbacteriaceae</taxon>
        <taxon>Leucobacter</taxon>
    </lineage>
</organism>